<dbReference type="VEuPathDB" id="TriTrypDB:Tb1125.Tb11.v5.0923"/>
<dbReference type="InterPro" id="IPR019609">
    <property type="entry name" value="Variant_surf_glycoprt_trypan_C"/>
</dbReference>
<evidence type="ECO:0000259" key="9">
    <source>
        <dbReference type="Pfam" id="PF00913"/>
    </source>
</evidence>
<dbReference type="Pfam" id="PF00913">
    <property type="entry name" value="Trypan_glycop"/>
    <property type="match status" value="1"/>
</dbReference>
<evidence type="ECO:0000256" key="4">
    <source>
        <dbReference type="ARBA" id="ARBA00022622"/>
    </source>
</evidence>
<evidence type="ECO:0000259" key="10">
    <source>
        <dbReference type="Pfam" id="PF10659"/>
    </source>
</evidence>
<keyword evidence="4" id="KW-0336">GPI-anchor</keyword>
<evidence type="ECO:0000256" key="8">
    <source>
        <dbReference type="SAM" id="MobiDB-lite"/>
    </source>
</evidence>
<dbReference type="InterPro" id="IPR001812">
    <property type="entry name" value="Trypano_VSG_A_N_dom"/>
</dbReference>
<dbReference type="Pfam" id="PF10659">
    <property type="entry name" value="Trypan_glycop_C"/>
    <property type="match status" value="1"/>
</dbReference>
<feature type="compositionally biased region" description="Basic and acidic residues" evidence="8">
    <location>
        <begin position="387"/>
        <end position="400"/>
    </location>
</feature>
<keyword evidence="5" id="KW-0472">Membrane</keyword>
<dbReference type="SUPFAM" id="SSF58087">
    <property type="entry name" value="Variant surface glycoprotein (N-terminal domain)"/>
    <property type="match status" value="1"/>
</dbReference>
<comment type="subcellular location">
    <subcellularLocation>
        <location evidence="2">Cell membrane</location>
        <topology evidence="2">Lipid-anchor</topology>
        <topology evidence="2">GPI-anchor</topology>
    </subcellularLocation>
</comment>
<dbReference type="GO" id="GO:0098552">
    <property type="term" value="C:side of membrane"/>
    <property type="evidence" value="ECO:0007669"/>
    <property type="project" value="UniProtKB-KW"/>
</dbReference>
<dbReference type="Gene3D" id="3.30.1680.40">
    <property type="match status" value="1"/>
</dbReference>
<evidence type="ECO:0000256" key="1">
    <source>
        <dbReference type="ARBA" id="ARBA00002523"/>
    </source>
</evidence>
<proteinExistence type="predicted"/>
<organism evidence="11">
    <name type="scientific">Trypanosoma brucei</name>
    <dbReference type="NCBI Taxonomy" id="5691"/>
    <lineage>
        <taxon>Eukaryota</taxon>
        <taxon>Discoba</taxon>
        <taxon>Euglenozoa</taxon>
        <taxon>Kinetoplastea</taxon>
        <taxon>Metakinetoplastina</taxon>
        <taxon>Trypanosomatida</taxon>
        <taxon>Trypanosomatidae</taxon>
        <taxon>Trypanosoma</taxon>
    </lineage>
</organism>
<evidence type="ECO:0000256" key="6">
    <source>
        <dbReference type="ARBA" id="ARBA00023180"/>
    </source>
</evidence>
<evidence type="ECO:0000256" key="3">
    <source>
        <dbReference type="ARBA" id="ARBA00022475"/>
    </source>
</evidence>
<dbReference type="EMBL" id="KX698906">
    <property type="protein sequence ID" value="APD72862.1"/>
    <property type="molecule type" value="Genomic_DNA"/>
</dbReference>
<feature type="compositionally biased region" description="Polar residues" evidence="8">
    <location>
        <begin position="367"/>
        <end position="386"/>
    </location>
</feature>
<sequence length="419" mass="45334">MSIFAAKTAQALEKQQASVLGMYFTLKAATGVQAVKDRLAAEALTAAKHSGYLKGRIDEFLHIAVAAEETAQSYNCLQDATPDKATLTIKNSDAVKCSFVPAVLDDQTTATPDITATGFNKLKMVTADTAGTLQHTEDCILLSTESPLLAGAAQTKADLNFAGGYITVSSGTAGSGNFTELKTDTLAPPTSEGNKICHAVHTAIKPLLNNKPEEEPINNQTIATSNEFKEAIKAFAGIKEDTTGEKTKQKKNEIFTADAAAAIQRFLTDVDKTEIPTTPAITSAPRPLSQINDEGTLAKLDWNCKLQAWKEVQKSPSQNCPLHPGNEKKTQQACDSHHADRAACNGKDFCTYDETESTDKKRKFNATKATKNSVHVPQTQTGAGESTTDKFKDKKKDDRKFPDCKWDRAECKNYTSFVN</sequence>
<keyword evidence="6" id="KW-0325">Glycoprotein</keyword>
<evidence type="ECO:0000256" key="5">
    <source>
        <dbReference type="ARBA" id="ARBA00023136"/>
    </source>
</evidence>
<keyword evidence="7" id="KW-0449">Lipoprotein</keyword>
<feature type="region of interest" description="Disordered" evidence="8">
    <location>
        <begin position="358"/>
        <end position="400"/>
    </location>
</feature>
<evidence type="ECO:0000256" key="2">
    <source>
        <dbReference type="ARBA" id="ARBA00004609"/>
    </source>
</evidence>
<dbReference type="VEuPathDB" id="TriTrypDB:Tb427_000379100"/>
<accession>A0A1J0R4V1</accession>
<keyword evidence="3" id="KW-1003">Cell membrane</keyword>
<dbReference type="Gene3D" id="3.30.1680.30">
    <property type="match status" value="1"/>
</dbReference>
<comment type="function">
    <text evidence="1">VSG forms a coat on the surface of the parasite. The trypanosome evades the immune response of the host by expressing a series of antigenically distinct VSGs from an estimated 1000 VSG genes.</text>
</comment>
<protein>
    <submittedName>
        <fullName evidence="11">Variant surface glycoprotein 1125.2570</fullName>
    </submittedName>
</protein>
<feature type="domain" description="Trypanosome variant surface glycoprotein A-type N-terminal" evidence="9">
    <location>
        <begin position="3"/>
        <end position="300"/>
    </location>
</feature>
<dbReference type="Gene3D" id="3.90.150.10">
    <property type="entry name" value="Variant Surface Glycoprotein, subunit A domain 1"/>
    <property type="match status" value="1"/>
</dbReference>
<evidence type="ECO:0000256" key="7">
    <source>
        <dbReference type="ARBA" id="ARBA00023288"/>
    </source>
</evidence>
<reference evidence="11" key="1">
    <citation type="submission" date="2016-08" db="EMBL/GenBank/DDBJ databases">
        <title>VSG repertoire of Trypanosoma brucei EATRO 1125.</title>
        <authorList>
            <person name="Cross G.A."/>
        </authorList>
    </citation>
    <scope>NUCLEOTIDE SEQUENCE</scope>
    <source>
        <strain evidence="11">EATRO 1125</strain>
    </source>
</reference>
<name>A0A1J0R4V1_9TRYP</name>
<dbReference type="GO" id="GO:0005886">
    <property type="term" value="C:plasma membrane"/>
    <property type="evidence" value="ECO:0007669"/>
    <property type="project" value="UniProtKB-SubCell"/>
</dbReference>
<feature type="domain" description="Trypanosome variant surface glycoprotein C-terminal" evidence="10">
    <location>
        <begin position="334"/>
        <end position="419"/>
    </location>
</feature>
<dbReference type="AlphaFoldDB" id="A0A1J0R4V1"/>
<evidence type="ECO:0000313" key="11">
    <source>
        <dbReference type="EMBL" id="APD72862.1"/>
    </source>
</evidence>
<dbReference type="Gene3D" id="1.10.470.10">
    <property type="entry name" value="Variant Surface Glycoprotein, subunit A, domain 2"/>
    <property type="match status" value="1"/>
</dbReference>
<dbReference type="GO" id="GO:0042783">
    <property type="term" value="P:symbiont-mediated evasion of host immune response"/>
    <property type="evidence" value="ECO:0007669"/>
    <property type="project" value="InterPro"/>
</dbReference>